<reference evidence="3" key="1">
    <citation type="submission" date="2025-08" db="UniProtKB">
        <authorList>
            <consortium name="RefSeq"/>
        </authorList>
    </citation>
    <scope>IDENTIFICATION</scope>
    <source>
        <tissue evidence="3">Whole Larva</tissue>
    </source>
</reference>
<proteinExistence type="predicted"/>
<dbReference type="PANTHER" id="PTHR23186">
    <property type="entry name" value="RETINOIC ACID-INDUCED PROTEIN 2"/>
    <property type="match status" value="1"/>
</dbReference>
<dbReference type="Pfam" id="PF15279">
    <property type="entry name" value="SOBP"/>
    <property type="match status" value="1"/>
</dbReference>
<feature type="compositionally biased region" description="Polar residues" evidence="1">
    <location>
        <begin position="386"/>
        <end position="398"/>
    </location>
</feature>
<dbReference type="PANTHER" id="PTHR23186:SF4">
    <property type="entry name" value="GH22790P"/>
    <property type="match status" value="1"/>
</dbReference>
<accession>A0ABM1MJC2</accession>
<gene>
    <name evidence="3" type="primary">LOC108561309</name>
</gene>
<organism evidence="2 3">
    <name type="scientific">Nicrophorus vespilloides</name>
    <name type="common">Boreal carrion beetle</name>
    <dbReference type="NCBI Taxonomy" id="110193"/>
    <lineage>
        <taxon>Eukaryota</taxon>
        <taxon>Metazoa</taxon>
        <taxon>Ecdysozoa</taxon>
        <taxon>Arthropoda</taxon>
        <taxon>Hexapoda</taxon>
        <taxon>Insecta</taxon>
        <taxon>Pterygota</taxon>
        <taxon>Neoptera</taxon>
        <taxon>Endopterygota</taxon>
        <taxon>Coleoptera</taxon>
        <taxon>Polyphaga</taxon>
        <taxon>Staphyliniformia</taxon>
        <taxon>Silphidae</taxon>
        <taxon>Nicrophorinae</taxon>
        <taxon>Nicrophorus</taxon>
    </lineage>
</organism>
<feature type="compositionally biased region" description="Polar residues" evidence="1">
    <location>
        <begin position="261"/>
        <end position="271"/>
    </location>
</feature>
<feature type="compositionally biased region" description="Low complexity" evidence="1">
    <location>
        <begin position="201"/>
        <end position="217"/>
    </location>
</feature>
<feature type="region of interest" description="Disordered" evidence="1">
    <location>
        <begin position="384"/>
        <end position="433"/>
    </location>
</feature>
<evidence type="ECO:0000313" key="3">
    <source>
        <dbReference type="RefSeq" id="XP_017774672.1"/>
    </source>
</evidence>
<feature type="compositionally biased region" description="Pro residues" evidence="1">
    <location>
        <begin position="281"/>
        <end position="306"/>
    </location>
</feature>
<feature type="compositionally biased region" description="Acidic residues" evidence="1">
    <location>
        <begin position="400"/>
        <end position="420"/>
    </location>
</feature>
<dbReference type="Proteomes" id="UP000695000">
    <property type="component" value="Unplaced"/>
</dbReference>
<keyword evidence="2" id="KW-1185">Reference proteome</keyword>
<dbReference type="RefSeq" id="XP_017774672.1">
    <property type="nucleotide sequence ID" value="XM_017919183.1"/>
</dbReference>
<name>A0ABM1MJC2_NICVS</name>
<evidence type="ECO:0000256" key="1">
    <source>
        <dbReference type="SAM" id="MobiDB-lite"/>
    </source>
</evidence>
<feature type="compositionally biased region" description="Low complexity" evidence="1">
    <location>
        <begin position="60"/>
        <end position="75"/>
    </location>
</feature>
<dbReference type="InterPro" id="IPR026092">
    <property type="entry name" value="RAI2/SOBP"/>
</dbReference>
<sequence length="454" mass="50373">MDNTTVAEEGQVKNKIVTVKKERADEEIKEFAETAMNELLGWYGYGPNHSKDIMQQRTTNSCKSRSNSNSSGPDSPKFTEGCGWCGKVVDDSNGLSSGSSTFCSELCFSQSRRANFKKNKTCDWCRHVRHTVSYVDFQDGASQLQFCSDKCLNQYKMHIFCRETRAHLEMHPHLIGEDSTTAGLITPDLWLKNCKSPPLSLPTTTTTTLGAPTSRTPSPVCREEQTSPLPLITVAHPSKLLASPPDRIRSPRVKRTRKRQPSTATKVSESPQDLRIRHSPIPDPPHVYPPHQPHQPQQPPSTPHPAAPDHHYYHHQLPSFPPHPMLMRPTNSVLPPVTVMVPYPVAVPIPIPIPIPLPLSSFLKAAEIKNNLLKEAAAVAAATAASQNTEESSQNTTAPVEDEPEVEQEVEDTKEDEIVVDDVKTSPTRSVRKRKRVVEAKAKIVLKSKKPLSV</sequence>
<dbReference type="GeneID" id="108561309"/>
<protein>
    <submittedName>
        <fullName evidence="3">Sine oculis-binding protein homolog</fullName>
    </submittedName>
</protein>
<feature type="region of interest" description="Disordered" evidence="1">
    <location>
        <begin position="201"/>
        <end position="317"/>
    </location>
</feature>
<evidence type="ECO:0000313" key="2">
    <source>
        <dbReference type="Proteomes" id="UP000695000"/>
    </source>
</evidence>
<feature type="compositionally biased region" description="Basic residues" evidence="1">
    <location>
        <begin position="250"/>
        <end position="260"/>
    </location>
</feature>
<feature type="region of interest" description="Disordered" evidence="1">
    <location>
        <begin position="55"/>
        <end position="77"/>
    </location>
</feature>